<dbReference type="Proteomes" id="UP001449178">
    <property type="component" value="Chromosome"/>
</dbReference>
<evidence type="ECO:0000256" key="1">
    <source>
        <dbReference type="ARBA" id="ARBA00022598"/>
    </source>
</evidence>
<keyword evidence="6" id="KW-1185">Reference proteome</keyword>
<dbReference type="NCBIfam" id="TIGR00462">
    <property type="entry name" value="genX"/>
    <property type="match status" value="1"/>
</dbReference>
<keyword evidence="2" id="KW-0547">Nucleotide-binding</keyword>
<dbReference type="NCBIfam" id="NF006828">
    <property type="entry name" value="PRK09350.1"/>
    <property type="match status" value="1"/>
</dbReference>
<dbReference type="InterPro" id="IPR045864">
    <property type="entry name" value="aa-tRNA-synth_II/BPL/LPL"/>
</dbReference>
<evidence type="ECO:0000256" key="3">
    <source>
        <dbReference type="ARBA" id="ARBA00022840"/>
    </source>
</evidence>
<protein>
    <submittedName>
        <fullName evidence="5">EF-P lysine aminoacylase EpmA</fullName>
    </submittedName>
</protein>
<reference evidence="5 6" key="1">
    <citation type="submission" date="2024-03" db="EMBL/GenBank/DDBJ databases">
        <title>Complete Genome Sequence and Annotation of Ignatzschineria larvae DSM 13226.</title>
        <authorList>
            <person name="Cantrell E."/>
            <person name="Burcham Z.M."/>
        </authorList>
    </citation>
    <scope>NUCLEOTIDE SEQUENCE [LARGE SCALE GENOMIC DNA]</scope>
    <source>
        <strain evidence="5 6">DSM 13226</strain>
    </source>
</reference>
<keyword evidence="3" id="KW-0067">ATP-binding</keyword>
<evidence type="ECO:0000259" key="4">
    <source>
        <dbReference type="PROSITE" id="PS50862"/>
    </source>
</evidence>
<dbReference type="PANTHER" id="PTHR42918">
    <property type="entry name" value="LYSYL-TRNA SYNTHETASE"/>
    <property type="match status" value="1"/>
</dbReference>
<dbReference type="PROSITE" id="PS50862">
    <property type="entry name" value="AA_TRNA_LIGASE_II"/>
    <property type="match status" value="1"/>
</dbReference>
<dbReference type="InterPro" id="IPR004525">
    <property type="entry name" value="EpmA"/>
</dbReference>
<keyword evidence="1" id="KW-0436">Ligase</keyword>
<dbReference type="RefSeq" id="WP_245601158.1">
    <property type="nucleotide sequence ID" value="NZ_AZOD01000017.1"/>
</dbReference>
<dbReference type="InterPro" id="IPR004364">
    <property type="entry name" value="Aa-tRNA-synt_II"/>
</dbReference>
<sequence length="323" mass="37546">MNLKEEGELLQNRLWRRGLLFRTIRDYFFLEEVVEVDTPILSQFGNPDPALLNFVTSYHGPGEYYRAPFYLITSPEYHMKRLLAQGVGSCYYLGKVFRDGELSGRHNPEFTMLEWYRLDYHLEKLMKEVILLIKILTDLPLEVEMMTYREAFLTHLNLDPFTASLEELQAILEMNKIDLTFTLRDRDEALDLIVSHLIEPQFDPDKLTLLYHYPASQASLSKIVEVDGQFVGKRFELYWKGLELANGYEELTNAKEQRKRFEAENAKRVACGMDAVPIDELLLESLDQLPFCSGVALGVDRLLMAIEQTKEIEMVIPFGWEKA</sequence>
<dbReference type="SUPFAM" id="SSF55681">
    <property type="entry name" value="Class II aaRS and biotin synthetases"/>
    <property type="match status" value="1"/>
</dbReference>
<dbReference type="PANTHER" id="PTHR42918:SF6">
    <property type="entry name" value="ELONGATION FACTOR P--(R)-BETA-LYSINE LIGASE"/>
    <property type="match status" value="1"/>
</dbReference>
<organism evidence="5 6">
    <name type="scientific">Ignatzschineria larvae DSM 13226</name>
    <dbReference type="NCBI Taxonomy" id="1111732"/>
    <lineage>
        <taxon>Bacteria</taxon>
        <taxon>Pseudomonadati</taxon>
        <taxon>Pseudomonadota</taxon>
        <taxon>Gammaproteobacteria</taxon>
        <taxon>Cardiobacteriales</taxon>
        <taxon>Ignatzschineriaceae</taxon>
        <taxon>Ignatzschineria</taxon>
    </lineage>
</organism>
<dbReference type="Gene3D" id="3.30.930.10">
    <property type="entry name" value="Bira Bifunctional Protein, Domain 2"/>
    <property type="match status" value="1"/>
</dbReference>
<evidence type="ECO:0000256" key="2">
    <source>
        <dbReference type="ARBA" id="ARBA00022741"/>
    </source>
</evidence>
<gene>
    <name evidence="5" type="primary">epmA</name>
    <name evidence="5" type="ORF">WMO13_05665</name>
</gene>
<name>A0ABZ3BWX3_9GAMM</name>
<accession>A0ABZ3BWX3</accession>
<evidence type="ECO:0000313" key="6">
    <source>
        <dbReference type="Proteomes" id="UP001449178"/>
    </source>
</evidence>
<dbReference type="Pfam" id="PF00152">
    <property type="entry name" value="tRNA-synt_2"/>
    <property type="match status" value="1"/>
</dbReference>
<proteinExistence type="predicted"/>
<dbReference type="EMBL" id="CP150637">
    <property type="protein sequence ID" value="WZW86877.1"/>
    <property type="molecule type" value="Genomic_DNA"/>
</dbReference>
<evidence type="ECO:0000313" key="5">
    <source>
        <dbReference type="EMBL" id="WZW86877.1"/>
    </source>
</evidence>
<dbReference type="InterPro" id="IPR006195">
    <property type="entry name" value="aa-tRNA-synth_II"/>
</dbReference>
<feature type="domain" description="Aminoacyl-transfer RNA synthetases class-II family profile" evidence="4">
    <location>
        <begin position="20"/>
        <end position="317"/>
    </location>
</feature>